<dbReference type="NCBIfam" id="NF002542">
    <property type="entry name" value="PRK02101.1-3"/>
    <property type="match status" value="1"/>
</dbReference>
<dbReference type="GO" id="GO:0005829">
    <property type="term" value="C:cytosol"/>
    <property type="evidence" value="ECO:0007669"/>
    <property type="project" value="TreeGrafter"/>
</dbReference>
<comment type="similarity">
    <text evidence="1">Belongs to the UPF0246 family.</text>
</comment>
<dbReference type="Pfam" id="PF03883">
    <property type="entry name" value="H2O2_YaaD"/>
    <property type="match status" value="1"/>
</dbReference>
<comment type="caution">
    <text evidence="2">The sequence shown here is derived from an EMBL/GenBank/DDBJ whole genome shotgun (WGS) entry which is preliminary data.</text>
</comment>
<accession>A0A853FKR4</accession>
<sequence length="264" mass="29736">MLLLLSPAKKLDYDSPVRTTLYTQPQFVTQASRLIKVLKQKSVSEVAALMKLSDTLARLNVDRYAAWKPKFDLDNARQAVLAFNGDVYEGLDAPSLSDARLKWAQDHLVLLSGLYGALRPLDLMQPYRLEMGTRLATDKGANLYDFWGGTIAKYLNQRLDEQATGKPAERIVVNLASEEYFKSVDLKTLDARVVQCVFQDCKNGSWKVISFHAKRARGLMARYVIEHRIARPAALQGFDSEGYAFAPEVSTENKLVFRRSERGA</sequence>
<evidence type="ECO:0000256" key="1">
    <source>
        <dbReference type="HAMAP-Rule" id="MF_00652"/>
    </source>
</evidence>
<protein>
    <recommendedName>
        <fullName evidence="1">UPF0246 protein H0A68_18965</fullName>
    </recommendedName>
</protein>
<dbReference type="EMBL" id="JACCEW010000008">
    <property type="protein sequence ID" value="NYT38961.1"/>
    <property type="molecule type" value="Genomic_DNA"/>
</dbReference>
<dbReference type="HAMAP" id="MF_00652">
    <property type="entry name" value="UPF0246"/>
    <property type="match status" value="1"/>
</dbReference>
<proteinExistence type="inferred from homology"/>
<dbReference type="OrthoDB" id="9777133at2"/>
<evidence type="ECO:0000313" key="2">
    <source>
        <dbReference type="EMBL" id="NYT38961.1"/>
    </source>
</evidence>
<evidence type="ECO:0000313" key="3">
    <source>
        <dbReference type="Proteomes" id="UP000580517"/>
    </source>
</evidence>
<dbReference type="AlphaFoldDB" id="A0A853FKR4"/>
<organism evidence="2 3">
    <name type="scientific">Allopusillimonas soli</name>
    <dbReference type="NCBI Taxonomy" id="659016"/>
    <lineage>
        <taxon>Bacteria</taxon>
        <taxon>Pseudomonadati</taxon>
        <taxon>Pseudomonadota</taxon>
        <taxon>Betaproteobacteria</taxon>
        <taxon>Burkholderiales</taxon>
        <taxon>Alcaligenaceae</taxon>
        <taxon>Allopusillimonas</taxon>
    </lineage>
</organism>
<dbReference type="PANTHER" id="PTHR30283">
    <property type="entry name" value="PEROXIDE STRESS RESPONSE PROTEIN YAAA"/>
    <property type="match status" value="1"/>
</dbReference>
<name>A0A853FKR4_9BURK</name>
<gene>
    <name evidence="2" type="primary">yaaA</name>
    <name evidence="2" type="ORF">H0A68_18965</name>
</gene>
<dbReference type="Proteomes" id="UP000580517">
    <property type="component" value="Unassembled WGS sequence"/>
</dbReference>
<reference evidence="2 3" key="1">
    <citation type="submission" date="2020-07" db="EMBL/GenBank/DDBJ databases">
        <title>Taxonomic revisions and descriptions of new bacterial species based on genomic comparisons in the high-G+C-content subgroup of the family Alcaligenaceae.</title>
        <authorList>
            <person name="Szabo A."/>
            <person name="Felfoldi T."/>
        </authorList>
    </citation>
    <scope>NUCLEOTIDE SEQUENCE [LARGE SCALE GENOMIC DNA]</scope>
    <source>
        <strain evidence="2 3">DSM 25264</strain>
    </source>
</reference>
<keyword evidence="3" id="KW-1185">Reference proteome</keyword>
<dbReference type="RefSeq" id="WP_129971332.1">
    <property type="nucleotide sequence ID" value="NZ_JACCEW010000008.1"/>
</dbReference>
<dbReference type="InterPro" id="IPR005583">
    <property type="entry name" value="YaaA"/>
</dbReference>
<dbReference type="GO" id="GO:0033194">
    <property type="term" value="P:response to hydroperoxide"/>
    <property type="evidence" value="ECO:0007669"/>
    <property type="project" value="TreeGrafter"/>
</dbReference>
<dbReference type="PANTHER" id="PTHR30283:SF4">
    <property type="entry name" value="PEROXIDE STRESS RESISTANCE PROTEIN YAAA"/>
    <property type="match status" value="1"/>
</dbReference>